<comment type="caution">
    <text evidence="7">The sequence shown here is derived from an EMBL/GenBank/DDBJ whole genome shotgun (WGS) entry which is preliminary data.</text>
</comment>
<feature type="transmembrane region" description="Helical" evidence="6">
    <location>
        <begin position="128"/>
        <end position="158"/>
    </location>
</feature>
<feature type="transmembrane region" description="Helical" evidence="6">
    <location>
        <begin position="65"/>
        <end position="83"/>
    </location>
</feature>
<dbReference type="Pfam" id="PF01925">
    <property type="entry name" value="TauE"/>
    <property type="match status" value="1"/>
</dbReference>
<evidence type="ECO:0000256" key="1">
    <source>
        <dbReference type="ARBA" id="ARBA00004141"/>
    </source>
</evidence>
<feature type="transmembrane region" description="Helical" evidence="6">
    <location>
        <begin position="192"/>
        <end position="210"/>
    </location>
</feature>
<comment type="subcellular location">
    <subcellularLocation>
        <location evidence="6">Cell membrane</location>
        <topology evidence="6">Multi-pass membrane protein</topology>
    </subcellularLocation>
    <subcellularLocation>
        <location evidence="1">Membrane</location>
        <topology evidence="1">Multi-pass membrane protein</topology>
    </subcellularLocation>
</comment>
<dbReference type="Proteomes" id="UP001596289">
    <property type="component" value="Unassembled WGS sequence"/>
</dbReference>
<accession>A0ABW1RDN7</accession>
<dbReference type="InterPro" id="IPR002781">
    <property type="entry name" value="TM_pro_TauE-like"/>
</dbReference>
<keyword evidence="5 6" id="KW-0472">Membrane</keyword>
<proteinExistence type="inferred from homology"/>
<evidence type="ECO:0000256" key="6">
    <source>
        <dbReference type="RuleBase" id="RU363041"/>
    </source>
</evidence>
<dbReference type="EMBL" id="JBHSSL010000020">
    <property type="protein sequence ID" value="MFC6169627.1"/>
    <property type="molecule type" value="Genomic_DNA"/>
</dbReference>
<dbReference type="PANTHER" id="PTHR43701">
    <property type="entry name" value="MEMBRANE TRANSPORTER PROTEIN MJ0441-RELATED"/>
    <property type="match status" value="1"/>
</dbReference>
<organism evidence="7 8">
    <name type="scientific">Loigolactobacillus jiayinensis</name>
    <dbReference type="NCBI Taxonomy" id="2486016"/>
    <lineage>
        <taxon>Bacteria</taxon>
        <taxon>Bacillati</taxon>
        <taxon>Bacillota</taxon>
        <taxon>Bacilli</taxon>
        <taxon>Lactobacillales</taxon>
        <taxon>Lactobacillaceae</taxon>
        <taxon>Loigolactobacillus</taxon>
    </lineage>
</organism>
<feature type="transmembrane region" description="Helical" evidence="6">
    <location>
        <begin position="6"/>
        <end position="28"/>
    </location>
</feature>
<gene>
    <name evidence="7" type="ORF">ACFQGP_03415</name>
</gene>
<evidence type="ECO:0000256" key="3">
    <source>
        <dbReference type="ARBA" id="ARBA00022692"/>
    </source>
</evidence>
<dbReference type="PANTHER" id="PTHR43701:SF2">
    <property type="entry name" value="MEMBRANE TRANSPORTER PROTEIN YJNA-RELATED"/>
    <property type="match status" value="1"/>
</dbReference>
<keyword evidence="4 6" id="KW-1133">Transmembrane helix</keyword>
<keyword evidence="3 6" id="KW-0812">Transmembrane</keyword>
<evidence type="ECO:0000313" key="7">
    <source>
        <dbReference type="EMBL" id="MFC6169627.1"/>
    </source>
</evidence>
<dbReference type="InterPro" id="IPR051598">
    <property type="entry name" value="TSUP/Inactive_protease-like"/>
</dbReference>
<keyword evidence="8" id="KW-1185">Reference proteome</keyword>
<comment type="similarity">
    <text evidence="2 6">Belongs to the 4-toluene sulfonate uptake permease (TSUP) (TC 2.A.102) family.</text>
</comment>
<protein>
    <recommendedName>
        <fullName evidence="6">Probable membrane transporter protein</fullName>
    </recommendedName>
</protein>
<reference evidence="8" key="1">
    <citation type="journal article" date="2019" name="Int. J. Syst. Evol. Microbiol.">
        <title>The Global Catalogue of Microorganisms (GCM) 10K type strain sequencing project: providing services to taxonomists for standard genome sequencing and annotation.</title>
        <authorList>
            <consortium name="The Broad Institute Genomics Platform"/>
            <consortium name="The Broad Institute Genome Sequencing Center for Infectious Disease"/>
            <person name="Wu L."/>
            <person name="Ma J."/>
        </authorList>
    </citation>
    <scope>NUCLEOTIDE SEQUENCE [LARGE SCALE GENOMIC DNA]</scope>
    <source>
        <strain evidence="8">CCM 8904</strain>
    </source>
</reference>
<feature type="transmembrane region" description="Helical" evidence="6">
    <location>
        <begin position="95"/>
        <end position="113"/>
    </location>
</feature>
<sequence>MILVFLINLIVGALVGVSGIAGFLLPIFYISVLHLDTSEALAMSFAAFIVSGVFGSFNYARKKLLNFKLAGVMSIGSFLASFLGVKANLLISPRIVMLILYGVVFFAGLSILFRKDKPRTDSHYNQPLLVVIGFVTGFICAVTGAGGPIIVLPILIILGIEVHEAVGIALFNSIFIGIPAVIGYLNHSNSQAILWLLPVALIAHGIGVWFGSRNGDRVNQRLLKSAIAIFSISIAAYKLLGGLL</sequence>
<dbReference type="RefSeq" id="WP_125551425.1">
    <property type="nucleotide sequence ID" value="NZ_JBHSSL010000020.1"/>
</dbReference>
<name>A0ABW1RDN7_9LACO</name>
<feature type="transmembrane region" description="Helical" evidence="6">
    <location>
        <begin position="165"/>
        <end position="186"/>
    </location>
</feature>
<evidence type="ECO:0000256" key="5">
    <source>
        <dbReference type="ARBA" id="ARBA00023136"/>
    </source>
</evidence>
<evidence type="ECO:0000313" key="8">
    <source>
        <dbReference type="Proteomes" id="UP001596289"/>
    </source>
</evidence>
<feature type="transmembrane region" description="Helical" evidence="6">
    <location>
        <begin position="222"/>
        <end position="240"/>
    </location>
</feature>
<evidence type="ECO:0000256" key="4">
    <source>
        <dbReference type="ARBA" id="ARBA00022989"/>
    </source>
</evidence>
<feature type="transmembrane region" description="Helical" evidence="6">
    <location>
        <begin position="40"/>
        <end position="59"/>
    </location>
</feature>
<evidence type="ECO:0000256" key="2">
    <source>
        <dbReference type="ARBA" id="ARBA00009142"/>
    </source>
</evidence>
<keyword evidence="6" id="KW-1003">Cell membrane</keyword>